<evidence type="ECO:0000313" key="1">
    <source>
        <dbReference type="EMBL" id="ABK52008.1"/>
    </source>
</evidence>
<dbReference type="AlphaFoldDB" id="A0LRE8"/>
<dbReference type="PANTHER" id="PTHR46649">
    <property type="match status" value="1"/>
</dbReference>
<dbReference type="InterPro" id="IPR036412">
    <property type="entry name" value="HAD-like_sf"/>
</dbReference>
<dbReference type="KEGG" id="ace:Acel_0234"/>
<dbReference type="EMBL" id="CP000481">
    <property type="protein sequence ID" value="ABK52008.1"/>
    <property type="molecule type" value="Genomic_DNA"/>
</dbReference>
<keyword evidence="1" id="KW-0378">Hydrolase</keyword>
<evidence type="ECO:0000313" key="2">
    <source>
        <dbReference type="Proteomes" id="UP000008221"/>
    </source>
</evidence>
<dbReference type="Gene3D" id="3.40.50.1000">
    <property type="entry name" value="HAD superfamily/HAD-like"/>
    <property type="match status" value="1"/>
</dbReference>
<name>A0LRE8_ACIC1</name>
<dbReference type="InterPro" id="IPR023214">
    <property type="entry name" value="HAD_sf"/>
</dbReference>
<dbReference type="InterPro" id="IPR006439">
    <property type="entry name" value="HAD-SF_hydro_IA"/>
</dbReference>
<dbReference type="PANTHER" id="PTHR46649:SF5">
    <property type="entry name" value="F14L17.7 PROTEIN"/>
    <property type="match status" value="1"/>
</dbReference>
<dbReference type="NCBIfam" id="TIGR01549">
    <property type="entry name" value="HAD-SF-IA-v1"/>
    <property type="match status" value="1"/>
</dbReference>
<reference evidence="1 2" key="1">
    <citation type="journal article" date="2009" name="Genome Res.">
        <title>Complete genome of the cellulolytic thermophile Acidothermus cellulolyticus 11B provides insights into its ecophysiological and evolutionary adaptations.</title>
        <authorList>
            <person name="Barabote R.D."/>
            <person name="Xie G."/>
            <person name="Leu D.H."/>
            <person name="Normand P."/>
            <person name="Necsulea A."/>
            <person name="Daubin V."/>
            <person name="Medigue C."/>
            <person name="Adney W.S."/>
            <person name="Xu X.C."/>
            <person name="Lapidus A."/>
            <person name="Parales R.E."/>
            <person name="Detter C."/>
            <person name="Pujic P."/>
            <person name="Bruce D."/>
            <person name="Lavire C."/>
            <person name="Challacombe J.F."/>
            <person name="Brettin T.S."/>
            <person name="Berry A.M."/>
        </authorList>
    </citation>
    <scope>NUCLEOTIDE SEQUENCE [LARGE SCALE GENOMIC DNA]</scope>
    <source>
        <strain evidence="2">ATCC 43068 / DSM 8971 / 11B</strain>
    </source>
</reference>
<proteinExistence type="predicted"/>
<dbReference type="STRING" id="351607.Acel_0234"/>
<dbReference type="Proteomes" id="UP000008221">
    <property type="component" value="Chromosome"/>
</dbReference>
<dbReference type="InParanoid" id="A0LRE8"/>
<keyword evidence="2" id="KW-1185">Reference proteome</keyword>
<dbReference type="HOGENOM" id="CLU_045011_8_0_11"/>
<gene>
    <name evidence="1" type="ordered locus">Acel_0234</name>
</gene>
<sequence>MPENGRPKAVLLDAGGVLLLPNPWAVAATLRAAGGRPDLRTLHRAHYSGIAAMDRVGQADWRLYFANLAAVADVPPDRRDDAVAGLAALFGAPVYSLWNVVPDGVIENLQHLAATGVAIAVVSNADGLVEETLRRCEVPVEVVIDSTVVGYAKPDPEIFRIALNRLGISADRVVHVGDMALADVDGARAAGIHPLHLDPYGDCPHPPGAHAHIRSLAEVVELVRG</sequence>
<dbReference type="SUPFAM" id="SSF56784">
    <property type="entry name" value="HAD-like"/>
    <property type="match status" value="1"/>
</dbReference>
<protein>
    <submittedName>
        <fullName evidence="1">HAD-superfamily hydrolase, subfamily IA, variant 3</fullName>
    </submittedName>
</protein>
<dbReference type="NCBIfam" id="TIGR01509">
    <property type="entry name" value="HAD-SF-IA-v3"/>
    <property type="match status" value="1"/>
</dbReference>
<accession>A0LRE8</accession>
<dbReference type="SFLD" id="SFLDS00003">
    <property type="entry name" value="Haloacid_Dehalogenase"/>
    <property type="match status" value="1"/>
</dbReference>
<dbReference type="SFLD" id="SFLDG01129">
    <property type="entry name" value="C1.5:_HAD__Beta-PGM__Phosphata"/>
    <property type="match status" value="1"/>
</dbReference>
<dbReference type="eggNOG" id="COG1011">
    <property type="taxonomic scope" value="Bacteria"/>
</dbReference>
<dbReference type="GO" id="GO:0016787">
    <property type="term" value="F:hydrolase activity"/>
    <property type="evidence" value="ECO:0007669"/>
    <property type="project" value="UniProtKB-KW"/>
</dbReference>
<dbReference type="Pfam" id="PF00702">
    <property type="entry name" value="Hydrolase"/>
    <property type="match status" value="1"/>
</dbReference>
<organism evidence="1 2">
    <name type="scientific">Acidothermus cellulolyticus (strain ATCC 43068 / DSM 8971 / 11B)</name>
    <dbReference type="NCBI Taxonomy" id="351607"/>
    <lineage>
        <taxon>Bacteria</taxon>
        <taxon>Bacillati</taxon>
        <taxon>Actinomycetota</taxon>
        <taxon>Actinomycetes</taxon>
        <taxon>Acidothermales</taxon>
        <taxon>Acidothermaceae</taxon>
        <taxon>Acidothermus</taxon>
    </lineage>
</organism>